<accession>A0ABN6N1T7</accession>
<gene>
    <name evidence="4" type="ORF">AMOR_58820</name>
</gene>
<proteinExistence type="inferred from homology"/>
<reference evidence="5" key="1">
    <citation type="journal article" date="2022" name="Int. J. Syst. Evol. Microbiol.">
        <title>Anaeromyxobacter oryzae sp. nov., Anaeromyxobacter diazotrophicus sp. nov. and Anaeromyxobacter paludicola sp. nov., isolated from paddy soils.</title>
        <authorList>
            <person name="Itoh H."/>
            <person name="Xu Z."/>
            <person name="Mise K."/>
            <person name="Masuda Y."/>
            <person name="Ushijima N."/>
            <person name="Hayakawa C."/>
            <person name="Shiratori Y."/>
            <person name="Senoo K."/>
        </authorList>
    </citation>
    <scope>NUCLEOTIDE SEQUENCE [LARGE SCALE GENOMIC DNA]</scope>
    <source>
        <strain evidence="5">Red232</strain>
    </source>
</reference>
<feature type="compositionally biased region" description="Basic and acidic residues" evidence="2">
    <location>
        <begin position="49"/>
        <end position="65"/>
    </location>
</feature>
<sequence>MNRDEIKGKIDELKGNVKKRIGGATDDPKTQAEGWLEEKKGKVQGGLGKMEKKSDQAERHDPDDL</sequence>
<feature type="region of interest" description="Disordered" evidence="2">
    <location>
        <begin position="19"/>
        <end position="65"/>
    </location>
</feature>
<feature type="compositionally biased region" description="Basic and acidic residues" evidence="2">
    <location>
        <begin position="26"/>
        <end position="41"/>
    </location>
</feature>
<dbReference type="Pfam" id="PF05532">
    <property type="entry name" value="CsbD"/>
    <property type="match status" value="1"/>
</dbReference>
<evidence type="ECO:0000313" key="5">
    <source>
        <dbReference type="Proteomes" id="UP001162891"/>
    </source>
</evidence>
<organism evidence="4 5">
    <name type="scientific">Anaeromyxobacter oryzae</name>
    <dbReference type="NCBI Taxonomy" id="2918170"/>
    <lineage>
        <taxon>Bacteria</taxon>
        <taxon>Pseudomonadati</taxon>
        <taxon>Myxococcota</taxon>
        <taxon>Myxococcia</taxon>
        <taxon>Myxococcales</taxon>
        <taxon>Cystobacterineae</taxon>
        <taxon>Anaeromyxobacteraceae</taxon>
        <taxon>Anaeromyxobacter</taxon>
    </lineage>
</organism>
<protein>
    <recommendedName>
        <fullName evidence="3">CsbD-like domain-containing protein</fullName>
    </recommendedName>
</protein>
<dbReference type="EMBL" id="AP025591">
    <property type="protein sequence ID" value="BDG06886.1"/>
    <property type="molecule type" value="Genomic_DNA"/>
</dbReference>
<evidence type="ECO:0000313" key="4">
    <source>
        <dbReference type="EMBL" id="BDG06886.1"/>
    </source>
</evidence>
<dbReference type="InterPro" id="IPR036629">
    <property type="entry name" value="YjbJ_sf"/>
</dbReference>
<dbReference type="Gene3D" id="1.10.1470.10">
    <property type="entry name" value="YjbJ"/>
    <property type="match status" value="1"/>
</dbReference>
<feature type="domain" description="CsbD-like" evidence="3">
    <location>
        <begin position="4"/>
        <end position="52"/>
    </location>
</feature>
<evidence type="ECO:0000259" key="3">
    <source>
        <dbReference type="Pfam" id="PF05532"/>
    </source>
</evidence>
<dbReference type="Proteomes" id="UP001162891">
    <property type="component" value="Chromosome"/>
</dbReference>
<comment type="similarity">
    <text evidence="1">Belongs to the UPF0337 (CsbD) family.</text>
</comment>
<keyword evidence="5" id="KW-1185">Reference proteome</keyword>
<name>A0ABN6N1T7_9BACT</name>
<dbReference type="SUPFAM" id="SSF69047">
    <property type="entry name" value="Hypothetical protein YjbJ"/>
    <property type="match status" value="1"/>
</dbReference>
<dbReference type="InterPro" id="IPR008462">
    <property type="entry name" value="CsbD"/>
</dbReference>
<dbReference type="RefSeq" id="WP_248357360.1">
    <property type="nucleotide sequence ID" value="NZ_AP025591.1"/>
</dbReference>
<evidence type="ECO:0000256" key="1">
    <source>
        <dbReference type="ARBA" id="ARBA00009129"/>
    </source>
</evidence>
<evidence type="ECO:0000256" key="2">
    <source>
        <dbReference type="SAM" id="MobiDB-lite"/>
    </source>
</evidence>